<keyword evidence="1" id="KW-1133">Transmembrane helix</keyword>
<name>A0A0H2YZ68_ECOK1</name>
<dbReference type="Proteomes" id="UP000008216">
    <property type="component" value="Chromosome"/>
</dbReference>
<dbReference type="InterPro" id="IPR007059">
    <property type="entry name" value="DmsC"/>
</dbReference>
<feature type="transmembrane region" description="Helical" evidence="1">
    <location>
        <begin position="330"/>
        <end position="351"/>
    </location>
</feature>
<feature type="transmembrane region" description="Helical" evidence="1">
    <location>
        <begin position="90"/>
        <end position="114"/>
    </location>
</feature>
<keyword evidence="3" id="KW-1185">Reference proteome</keyword>
<protein>
    <submittedName>
        <fullName evidence="2">Oxidoreductase, membrane subunit</fullName>
    </submittedName>
</protein>
<dbReference type="Pfam" id="PF04976">
    <property type="entry name" value="DmsC"/>
    <property type="match status" value="1"/>
</dbReference>
<feature type="transmembrane region" description="Helical" evidence="1">
    <location>
        <begin position="230"/>
        <end position="249"/>
    </location>
</feature>
<dbReference type="AlphaFoldDB" id="A0A0H2YZ68"/>
<dbReference type="GO" id="GO:0019645">
    <property type="term" value="P:anaerobic electron transport chain"/>
    <property type="evidence" value="ECO:0007669"/>
    <property type="project" value="InterPro"/>
</dbReference>
<dbReference type="GO" id="GO:0009389">
    <property type="term" value="F:dimethyl sulfoxide reductase activity"/>
    <property type="evidence" value="ECO:0007669"/>
    <property type="project" value="TreeGrafter"/>
</dbReference>
<dbReference type="PANTHER" id="PTHR38095">
    <property type="entry name" value="ANAEROBIC DIMETHYL SULFOXIDE REDUCTASE CHAIN YNFH"/>
    <property type="match status" value="1"/>
</dbReference>
<keyword evidence="1" id="KW-0812">Transmembrane</keyword>
<dbReference type="HOGENOM" id="CLU_064909_2_0_6"/>
<evidence type="ECO:0000256" key="1">
    <source>
        <dbReference type="SAM" id="Phobius"/>
    </source>
</evidence>
<proteinExistence type="predicted"/>
<keyword evidence="1" id="KW-0472">Membrane</keyword>
<dbReference type="PANTHER" id="PTHR38095:SF1">
    <property type="entry name" value="ANAEROBIC DIMETHYL SULFOXIDE REDUCTASE CHAIN YNFH"/>
    <property type="match status" value="1"/>
</dbReference>
<dbReference type="GO" id="GO:0005886">
    <property type="term" value="C:plasma membrane"/>
    <property type="evidence" value="ECO:0007669"/>
    <property type="project" value="TreeGrafter"/>
</dbReference>
<organism evidence="2 3">
    <name type="scientific">Escherichia coli O1:K1 / APEC</name>
    <dbReference type="NCBI Taxonomy" id="405955"/>
    <lineage>
        <taxon>Bacteria</taxon>
        <taxon>Pseudomonadati</taxon>
        <taxon>Pseudomonadota</taxon>
        <taxon>Gammaproteobacteria</taxon>
        <taxon>Enterobacterales</taxon>
        <taxon>Enterobacteriaceae</taxon>
        <taxon>Escherichia</taxon>
    </lineage>
</organism>
<feature type="transmembrane region" description="Helical" evidence="1">
    <location>
        <begin position="304"/>
        <end position="323"/>
    </location>
</feature>
<dbReference type="KEGG" id="ecv:APECO1_673"/>
<feature type="transmembrane region" description="Helical" evidence="1">
    <location>
        <begin position="167"/>
        <end position="184"/>
    </location>
</feature>
<reference evidence="2 3" key="1">
    <citation type="journal article" date="2007" name="J. Bacteriol.">
        <title>The genome sequence of avian pathogenic Escherichia coli strain O1:K1:H7 shares strong similarities with human extraintestinal pathogenic E. coli genomes.</title>
        <authorList>
            <person name="Johnson T.J."/>
            <person name="Kariyawasam S."/>
            <person name="Wannemuehler Y."/>
            <person name="Mangiamele P."/>
            <person name="Johnson S.J."/>
            <person name="Doetkott C."/>
            <person name="Skyberg J.A."/>
            <person name="Lynne A.M."/>
            <person name="Johnson J.R."/>
            <person name="Nolan L.K."/>
        </authorList>
    </citation>
    <scope>NUCLEOTIDE SEQUENCE [LARGE SCALE GENOMIC DNA]</scope>
    <source>
        <strain evidence="2">APEC O1</strain>
    </source>
</reference>
<accession>A0A0H2YZ68</accession>
<evidence type="ECO:0000313" key="3">
    <source>
        <dbReference type="Proteomes" id="UP000008216"/>
    </source>
</evidence>
<gene>
    <name evidence="2" type="primary">ynfH</name>
    <name evidence="2" type="ORF">APECO1_673</name>
</gene>
<feature type="transmembrane region" description="Helical" evidence="1">
    <location>
        <begin position="196"/>
        <end position="218"/>
    </location>
</feature>
<dbReference type="GO" id="GO:0009390">
    <property type="term" value="C:dimethyl sulfoxide reductase complex"/>
    <property type="evidence" value="ECO:0007669"/>
    <property type="project" value="TreeGrafter"/>
</dbReference>
<feature type="transmembrane region" description="Helical" evidence="1">
    <location>
        <begin position="261"/>
        <end position="284"/>
    </location>
</feature>
<sequence>MVVIRASPRGNNPYVSNPAHCVHLSSVQLKNCARSTALWLPSRHCRARISQNPILLSNLTPTAARPAIPLVIWLIRRKCKMGNGWHEWPLVIFTVLGQCVVGALIVSGIGWFAAKNNADRQHIIRGMFFLWLLMGIGFIASVMHLGSPLRAFNSLNRIGASGLSNEIAAGSIFFAVGGLWWLVAVIGKMPQALGKLWLLVSMALGIIFVWMMTCVYQIDTVPTWHNGYTTLAFFLTVLLSGPILAATILRAARVTFNTTPFAIISILALIACAGLIVLQGLSLASIHSSVQQASALVPDYASLQVWRVVLLCAGLGCWLCPLIRRREPHVAGLVLGLILILGGEMIGRVLFYGLHMTVGMAIAG</sequence>
<feature type="transmembrane region" description="Helical" evidence="1">
    <location>
        <begin position="126"/>
        <end position="147"/>
    </location>
</feature>
<evidence type="ECO:0000313" key="2">
    <source>
        <dbReference type="EMBL" id="ABJ00975.1"/>
    </source>
</evidence>
<dbReference type="EMBL" id="CP000468">
    <property type="protein sequence ID" value="ABJ00975.1"/>
    <property type="molecule type" value="Genomic_DNA"/>
</dbReference>